<gene>
    <name evidence="2" type="ORF">ISF_06275</name>
</gene>
<evidence type="ECO:0000313" key="3">
    <source>
        <dbReference type="Proteomes" id="UP000076744"/>
    </source>
</evidence>
<comment type="caution">
    <text evidence="2">The sequence shown here is derived from an EMBL/GenBank/DDBJ whole genome shotgun (WGS) entry which is preliminary data.</text>
</comment>
<keyword evidence="1" id="KW-0812">Transmembrane</keyword>
<proteinExistence type="predicted"/>
<sequence length="165" mass="17374">MTTTTTTMLSLPLVPRSPSRAVLQILLCALLLRARPDLLPPWHHILPILLLLLLLLAIAISILLAHRHPSSFPPLLLLLEDPTPSTPPPSPPPPPQWKWAMPGSPLCRLAAARLQPCTRALAEALRRAAAALRAGVLFCVAAGVHALAGRVRGVDPGGSASGSPG</sequence>
<name>A0A167S7J8_CORFA</name>
<keyword evidence="3" id="KW-1185">Reference proteome</keyword>
<keyword evidence="1" id="KW-1133">Transmembrane helix</keyword>
<keyword evidence="1" id="KW-0472">Membrane</keyword>
<protein>
    <submittedName>
        <fullName evidence="2">Uncharacterized protein</fullName>
    </submittedName>
</protein>
<evidence type="ECO:0000313" key="2">
    <source>
        <dbReference type="EMBL" id="OAA59340.1"/>
    </source>
</evidence>
<feature type="transmembrane region" description="Helical" evidence="1">
    <location>
        <begin position="46"/>
        <end position="65"/>
    </location>
</feature>
<reference evidence="2 3" key="1">
    <citation type="journal article" date="2016" name="Genome Biol. Evol.">
        <title>Divergent and convergent evolution of fungal pathogenicity.</title>
        <authorList>
            <person name="Shang Y."/>
            <person name="Xiao G."/>
            <person name="Zheng P."/>
            <person name="Cen K."/>
            <person name="Zhan S."/>
            <person name="Wang C."/>
        </authorList>
    </citation>
    <scope>NUCLEOTIDE SEQUENCE [LARGE SCALE GENOMIC DNA]</scope>
    <source>
        <strain evidence="2 3">ARSEF 2679</strain>
    </source>
</reference>
<dbReference type="RefSeq" id="XP_018702856.1">
    <property type="nucleotide sequence ID" value="XM_018849879.1"/>
</dbReference>
<evidence type="ECO:0000256" key="1">
    <source>
        <dbReference type="SAM" id="Phobius"/>
    </source>
</evidence>
<accession>A0A167S7J8</accession>
<dbReference type="GeneID" id="30022567"/>
<dbReference type="AlphaFoldDB" id="A0A167S7J8"/>
<dbReference type="EMBL" id="AZHB01000016">
    <property type="protein sequence ID" value="OAA59340.1"/>
    <property type="molecule type" value="Genomic_DNA"/>
</dbReference>
<dbReference type="Proteomes" id="UP000076744">
    <property type="component" value="Unassembled WGS sequence"/>
</dbReference>
<organism evidence="2 3">
    <name type="scientific">Cordyceps fumosorosea (strain ARSEF 2679)</name>
    <name type="common">Isaria fumosorosea</name>
    <dbReference type="NCBI Taxonomy" id="1081104"/>
    <lineage>
        <taxon>Eukaryota</taxon>
        <taxon>Fungi</taxon>
        <taxon>Dikarya</taxon>
        <taxon>Ascomycota</taxon>
        <taxon>Pezizomycotina</taxon>
        <taxon>Sordariomycetes</taxon>
        <taxon>Hypocreomycetidae</taxon>
        <taxon>Hypocreales</taxon>
        <taxon>Cordycipitaceae</taxon>
        <taxon>Cordyceps</taxon>
    </lineage>
</organism>